<feature type="transmembrane region" description="Helical" evidence="2">
    <location>
        <begin position="421"/>
        <end position="442"/>
    </location>
</feature>
<feature type="transmembrane region" description="Helical" evidence="2">
    <location>
        <begin position="320"/>
        <end position="343"/>
    </location>
</feature>
<reference evidence="3 4" key="2">
    <citation type="submission" date="2023-10" db="EMBL/GenBank/DDBJ databases">
        <authorList>
            <person name="Han X.F."/>
        </authorList>
    </citation>
    <scope>NUCLEOTIDE SEQUENCE [LARGE SCALE GENOMIC DNA]</scope>
    <source>
        <strain evidence="3 4">KCTC 39840</strain>
    </source>
</reference>
<evidence type="ECO:0000313" key="3">
    <source>
        <dbReference type="EMBL" id="MDW5598764.1"/>
    </source>
</evidence>
<keyword evidence="2" id="KW-0812">Transmembrane</keyword>
<evidence type="ECO:0008006" key="5">
    <source>
        <dbReference type="Google" id="ProtNLM"/>
    </source>
</evidence>
<organism evidence="3 4">
    <name type="scientific">Conexibacter stalactiti</name>
    <dbReference type="NCBI Taxonomy" id="1940611"/>
    <lineage>
        <taxon>Bacteria</taxon>
        <taxon>Bacillati</taxon>
        <taxon>Actinomycetota</taxon>
        <taxon>Thermoleophilia</taxon>
        <taxon>Solirubrobacterales</taxon>
        <taxon>Conexibacteraceae</taxon>
        <taxon>Conexibacter</taxon>
    </lineage>
</organism>
<evidence type="ECO:0000256" key="2">
    <source>
        <dbReference type="SAM" id="Phobius"/>
    </source>
</evidence>
<dbReference type="EMBL" id="JAWSTH010000177">
    <property type="protein sequence ID" value="MDW5598764.1"/>
    <property type="molecule type" value="Genomic_DNA"/>
</dbReference>
<evidence type="ECO:0000256" key="1">
    <source>
        <dbReference type="SAM" id="MobiDB-lite"/>
    </source>
</evidence>
<feature type="transmembrane region" description="Helical" evidence="2">
    <location>
        <begin position="397"/>
        <end position="414"/>
    </location>
</feature>
<keyword evidence="2" id="KW-0472">Membrane</keyword>
<feature type="transmembrane region" description="Helical" evidence="2">
    <location>
        <begin position="136"/>
        <end position="153"/>
    </location>
</feature>
<feature type="transmembrane region" description="Helical" evidence="2">
    <location>
        <begin position="41"/>
        <end position="59"/>
    </location>
</feature>
<sequence>TCAGGGPSPTRPAGGAAAALERPPTGTGDAAGPRRPLALELLLLALGAAALAVALHWPLVLHLGDHVAKDLGDPLSQAWQVAWGGHALAHQPLRFFDANQFYPYADTLAFSDALIGYAPSGLIGDGPHAAIVRYDLLYLFAYALSFAGAYLLARTLGASWPAALVAGAAFAFSPWRLEQAGHLHVISSGGIPLALALLVRGWQRESAALVLAGWVVATWQLSLGWTLGLQLAYLLLALALALLARRWWLGRRAALAAAHLPAAPAPRRAADGPSSGRLLPYGDTRRPVLPPARRRDDAPGGAGAPVAPADVAPTPIPRPLLAATAAGALLFAVVGVAIGRVYLRVADAFPGARRGPELVAAYSGGPLEFLAAGRDSLVWADVTAPLRDDLAAVAEQSLFPGLVIVLLAVLGAGWGRWSRALRIGLAAGAVATAVLALGYADADLRLLFPYGWLSLLPGWDAIRTPGRLMTLATLALALLAAAGAQRLAERWRWAPLPLVLLVLVEGSAFSFDGGRLSGPPNPAVPRAPAGLADATPPLLQLPLTAEDNRRYLLWSTDGFPRMVNGRSSTIPPAFAALGPRIGGFPDAGSVARLRALGVRTVVLHTDRLAGTPWAGWAQRPWRTLGLSRELRDDLVLFGIPPLQR</sequence>
<feature type="transmembrane region" description="Helical" evidence="2">
    <location>
        <begin position="231"/>
        <end position="248"/>
    </location>
</feature>
<gene>
    <name evidence="3" type="ORF">R7226_30675</name>
</gene>
<keyword evidence="2" id="KW-1133">Transmembrane helix</keyword>
<dbReference type="Proteomes" id="UP001284601">
    <property type="component" value="Unassembled WGS sequence"/>
</dbReference>
<proteinExistence type="predicted"/>
<name>A0ABU4I065_9ACTN</name>
<dbReference type="RefSeq" id="WP_318601345.1">
    <property type="nucleotide sequence ID" value="NZ_JAWSTH010000177.1"/>
</dbReference>
<feature type="region of interest" description="Disordered" evidence="1">
    <location>
        <begin position="1"/>
        <end position="31"/>
    </location>
</feature>
<feature type="region of interest" description="Disordered" evidence="1">
    <location>
        <begin position="265"/>
        <end position="310"/>
    </location>
</feature>
<keyword evidence="4" id="KW-1185">Reference proteome</keyword>
<evidence type="ECO:0000313" key="4">
    <source>
        <dbReference type="Proteomes" id="UP001284601"/>
    </source>
</evidence>
<feature type="transmembrane region" description="Helical" evidence="2">
    <location>
        <begin position="206"/>
        <end position="225"/>
    </location>
</feature>
<accession>A0ABU4I065</accession>
<protein>
    <recommendedName>
        <fullName evidence="5">YfhO family protein</fullName>
    </recommendedName>
</protein>
<feature type="transmembrane region" description="Helical" evidence="2">
    <location>
        <begin position="183"/>
        <end position="199"/>
    </location>
</feature>
<reference evidence="4" key="1">
    <citation type="submission" date="2023-07" db="EMBL/GenBank/DDBJ databases">
        <title>Conexibacter stalactiti sp. nov., isolated from stalactites in a lava cave and emended description of the genus Conexibacter.</title>
        <authorList>
            <person name="Lee S.D."/>
        </authorList>
    </citation>
    <scope>NUCLEOTIDE SEQUENCE [LARGE SCALE GENOMIC DNA]</scope>
    <source>
        <strain evidence="4">KCTC 39840</strain>
    </source>
</reference>
<comment type="caution">
    <text evidence="3">The sequence shown here is derived from an EMBL/GenBank/DDBJ whole genome shotgun (WGS) entry which is preliminary data.</text>
</comment>
<feature type="non-terminal residue" evidence="3">
    <location>
        <position position="1"/>
    </location>
</feature>